<dbReference type="AlphaFoldDB" id="A0A6J3LRD7"/>
<proteinExistence type="predicted"/>
<accession>A0A6J3LRD7</accession>
<reference evidence="2" key="3">
    <citation type="submission" date="2025-08" db="UniProtKB">
        <authorList>
            <consortium name="RefSeq"/>
        </authorList>
    </citation>
    <scope>IDENTIFICATION</scope>
    <source>
        <strain evidence="2">CBS 342.82</strain>
    </source>
</reference>
<sequence>MEAPQFARIHGAVASPEQRVRTLRLASSSIYLKPERVKPDPLPGVAYIPPEEYTSASTDHLEPYFRQKAEDPVWHPVNQESATELPVSSITVTVDDLDIWLSEWCEVHDEDCGDPGRIVEPVDDDDSSADEWEDGQTFRVLRCCGFDRPPEHEPLVVRGVKPLPSDTRLVLESPFGTSLMATAYATWGAPLKLPEEHLNHNGMMELNGAVNSNEQILQR</sequence>
<reference evidence="2" key="2">
    <citation type="submission" date="2020-04" db="EMBL/GenBank/DDBJ databases">
        <authorList>
            <consortium name="NCBI Genome Project"/>
        </authorList>
    </citation>
    <scope>NUCLEOTIDE SEQUENCE</scope>
    <source>
        <strain evidence="2">CBS 342.82</strain>
    </source>
</reference>
<dbReference type="RefSeq" id="XP_033455224.1">
    <property type="nucleotide sequence ID" value="XM_033603536.1"/>
</dbReference>
<reference evidence="2" key="1">
    <citation type="submission" date="2020-01" db="EMBL/GenBank/DDBJ databases">
        <authorList>
            <consortium name="DOE Joint Genome Institute"/>
            <person name="Haridas S."/>
            <person name="Albert R."/>
            <person name="Binder M."/>
            <person name="Bloem J."/>
            <person name="Labutti K."/>
            <person name="Salamov A."/>
            <person name="Andreopoulos B."/>
            <person name="Baker S.E."/>
            <person name="Barry K."/>
            <person name="Bills G."/>
            <person name="Bluhm B.H."/>
            <person name="Cannon C."/>
            <person name="Castanera R."/>
            <person name="Culley D.E."/>
            <person name="Daum C."/>
            <person name="Ezra D."/>
            <person name="Gonzalez J.B."/>
            <person name="Henrissat B."/>
            <person name="Kuo A."/>
            <person name="Liang C."/>
            <person name="Lipzen A."/>
            <person name="Lutzoni F."/>
            <person name="Magnuson J."/>
            <person name="Mondo S."/>
            <person name="Nolan M."/>
            <person name="Ohm R."/>
            <person name="Pangilinan J."/>
            <person name="Park H.-J."/>
            <person name="Ramirez L."/>
            <person name="Alfaro M."/>
            <person name="Sun H."/>
            <person name="Tritt A."/>
            <person name="Yoshinaga Y."/>
            <person name="Zwiers L.-H."/>
            <person name="Turgeon B.G."/>
            <person name="Goodwin S.B."/>
            <person name="Spatafora J.W."/>
            <person name="Crous P.W."/>
            <person name="Grigoriev I.V."/>
        </authorList>
    </citation>
    <scope>NUCLEOTIDE SEQUENCE</scope>
    <source>
        <strain evidence="2">CBS 342.82</strain>
    </source>
</reference>
<dbReference type="OrthoDB" id="3787188at2759"/>
<organism evidence="2">
    <name type="scientific">Dissoconium aciculare CBS 342.82</name>
    <dbReference type="NCBI Taxonomy" id="1314786"/>
    <lineage>
        <taxon>Eukaryota</taxon>
        <taxon>Fungi</taxon>
        <taxon>Dikarya</taxon>
        <taxon>Ascomycota</taxon>
        <taxon>Pezizomycotina</taxon>
        <taxon>Dothideomycetes</taxon>
        <taxon>Dothideomycetidae</taxon>
        <taxon>Mycosphaerellales</taxon>
        <taxon>Dissoconiaceae</taxon>
        <taxon>Dissoconium</taxon>
    </lineage>
</organism>
<protein>
    <submittedName>
        <fullName evidence="2">Uncharacterized protein</fullName>
    </submittedName>
</protein>
<evidence type="ECO:0000313" key="2">
    <source>
        <dbReference type="RefSeq" id="XP_033455224.1"/>
    </source>
</evidence>
<dbReference type="GeneID" id="54361336"/>
<gene>
    <name evidence="2" type="ORF">K489DRAFT_374524</name>
</gene>
<keyword evidence="1" id="KW-1185">Reference proteome</keyword>
<name>A0A6J3LRD7_9PEZI</name>
<dbReference type="Proteomes" id="UP000504637">
    <property type="component" value="Unplaced"/>
</dbReference>
<evidence type="ECO:0000313" key="1">
    <source>
        <dbReference type="Proteomes" id="UP000504637"/>
    </source>
</evidence>